<evidence type="ECO:0000256" key="3">
    <source>
        <dbReference type="ARBA" id="ARBA00022723"/>
    </source>
</evidence>
<dbReference type="EMBL" id="JAKUCV010004003">
    <property type="protein sequence ID" value="KAJ4836884.1"/>
    <property type="molecule type" value="Genomic_DNA"/>
</dbReference>
<evidence type="ECO:0000256" key="1">
    <source>
        <dbReference type="ARBA" id="ARBA00004167"/>
    </source>
</evidence>
<dbReference type="OrthoDB" id="8062037at2759"/>
<dbReference type="GO" id="GO:0008270">
    <property type="term" value="F:zinc ion binding"/>
    <property type="evidence" value="ECO:0007669"/>
    <property type="project" value="UniProtKB-KW"/>
</dbReference>
<reference evidence="11" key="2">
    <citation type="journal article" date="2023" name="Plants (Basel)">
        <title>Annotation of the Turnera subulata (Passifloraceae) Draft Genome Reveals the S-Locus Evolved after the Divergence of Turneroideae from Passifloroideae in a Stepwise Manner.</title>
        <authorList>
            <person name="Henning P.M."/>
            <person name="Roalson E.H."/>
            <person name="Mir W."/>
            <person name="McCubbin A.G."/>
            <person name="Shore J.S."/>
        </authorList>
    </citation>
    <scope>NUCLEOTIDE SEQUENCE</scope>
    <source>
        <strain evidence="11">F60SS</strain>
    </source>
</reference>
<evidence type="ECO:0000256" key="6">
    <source>
        <dbReference type="ARBA" id="ARBA00022989"/>
    </source>
</evidence>
<keyword evidence="5" id="KW-0862">Zinc</keyword>
<keyword evidence="2" id="KW-0812">Transmembrane</keyword>
<keyword evidence="4 8" id="KW-0863">Zinc-finger</keyword>
<dbReference type="FunFam" id="3.30.40.10:FF:000388">
    <property type="entry name" value="Putative RING zinc finger domain superfamily protein"/>
    <property type="match status" value="1"/>
</dbReference>
<feature type="region of interest" description="Disordered" evidence="9">
    <location>
        <begin position="1"/>
        <end position="23"/>
    </location>
</feature>
<dbReference type="InterPro" id="IPR051653">
    <property type="entry name" value="E3_ligase_sorting_rcpt"/>
</dbReference>
<evidence type="ECO:0000259" key="10">
    <source>
        <dbReference type="PROSITE" id="PS50089"/>
    </source>
</evidence>
<evidence type="ECO:0000313" key="12">
    <source>
        <dbReference type="Proteomes" id="UP001141552"/>
    </source>
</evidence>
<dbReference type="PROSITE" id="PS50089">
    <property type="entry name" value="ZF_RING_2"/>
    <property type="match status" value="1"/>
</dbReference>
<dbReference type="PANTHER" id="PTHR47168">
    <property type="entry name" value="RING ZINC FINGER DOMAIN SUPERFAMILY PROTEIN-RELATED"/>
    <property type="match status" value="1"/>
</dbReference>
<gene>
    <name evidence="11" type="ORF">Tsubulata_015783</name>
</gene>
<dbReference type="SUPFAM" id="SSF57850">
    <property type="entry name" value="RING/U-box"/>
    <property type="match status" value="1"/>
</dbReference>
<dbReference type="AlphaFoldDB" id="A0A9Q0FSA2"/>
<accession>A0A9Q0FSA2</accession>
<evidence type="ECO:0000313" key="11">
    <source>
        <dbReference type="EMBL" id="KAJ4836884.1"/>
    </source>
</evidence>
<evidence type="ECO:0000256" key="7">
    <source>
        <dbReference type="ARBA" id="ARBA00023136"/>
    </source>
</evidence>
<feature type="compositionally biased region" description="Polar residues" evidence="9">
    <location>
        <begin position="139"/>
        <end position="155"/>
    </location>
</feature>
<dbReference type="Gene3D" id="3.30.40.10">
    <property type="entry name" value="Zinc/RING finger domain, C3HC4 (zinc finger)"/>
    <property type="match status" value="1"/>
</dbReference>
<evidence type="ECO:0000256" key="5">
    <source>
        <dbReference type="ARBA" id="ARBA00022833"/>
    </source>
</evidence>
<feature type="compositionally biased region" description="Basic residues" evidence="9">
    <location>
        <begin position="13"/>
        <end position="23"/>
    </location>
</feature>
<protein>
    <recommendedName>
        <fullName evidence="10">RING-type domain-containing protein</fullName>
    </recommendedName>
</protein>
<dbReference type="PANTHER" id="PTHR47168:SF1">
    <property type="entry name" value="OS02G0798600 PROTEIN"/>
    <property type="match status" value="1"/>
</dbReference>
<dbReference type="Proteomes" id="UP001141552">
    <property type="component" value="Unassembled WGS sequence"/>
</dbReference>
<keyword evidence="12" id="KW-1185">Reference proteome</keyword>
<dbReference type="InterPro" id="IPR013083">
    <property type="entry name" value="Znf_RING/FYVE/PHD"/>
</dbReference>
<name>A0A9Q0FSA2_9ROSI</name>
<evidence type="ECO:0000256" key="8">
    <source>
        <dbReference type="PROSITE-ProRule" id="PRU00175"/>
    </source>
</evidence>
<feature type="compositionally biased region" description="Polar residues" evidence="9">
    <location>
        <begin position="162"/>
        <end position="173"/>
    </location>
</feature>
<keyword evidence="6" id="KW-1133">Transmembrane helix</keyword>
<organism evidence="11 12">
    <name type="scientific">Turnera subulata</name>
    <dbReference type="NCBI Taxonomy" id="218843"/>
    <lineage>
        <taxon>Eukaryota</taxon>
        <taxon>Viridiplantae</taxon>
        <taxon>Streptophyta</taxon>
        <taxon>Embryophyta</taxon>
        <taxon>Tracheophyta</taxon>
        <taxon>Spermatophyta</taxon>
        <taxon>Magnoliopsida</taxon>
        <taxon>eudicotyledons</taxon>
        <taxon>Gunneridae</taxon>
        <taxon>Pentapetalae</taxon>
        <taxon>rosids</taxon>
        <taxon>fabids</taxon>
        <taxon>Malpighiales</taxon>
        <taxon>Passifloraceae</taxon>
        <taxon>Turnera</taxon>
    </lineage>
</organism>
<reference evidence="11" key="1">
    <citation type="submission" date="2022-02" db="EMBL/GenBank/DDBJ databases">
        <authorList>
            <person name="Henning P.M."/>
            <person name="McCubbin A.G."/>
            <person name="Shore J.S."/>
        </authorList>
    </citation>
    <scope>NUCLEOTIDE SEQUENCE</scope>
    <source>
        <strain evidence="11">F60SS</strain>
        <tissue evidence="11">Leaves</tissue>
    </source>
</reference>
<feature type="compositionally biased region" description="Basic and acidic residues" evidence="9">
    <location>
        <begin position="206"/>
        <end position="216"/>
    </location>
</feature>
<sequence>MGSGSSRPGSRPPRPRVNHRTTNRSKLISAFICGGSSSRSTLEMNDFPDNVQSNSPGCRDSVTSEVCNATEVSSLTSAAEIRQSGCDVESGVSSEISVLTGERILGEDSLRNHQVCNGGKFLSESKGLVSVYQVSDGCSNNESYRNRSSTEASTSFHEHQSSDPVSINISANNGAVDGIDNSEDKVGSHMFCERRDPSSSCPPGNRDLHSDGRSTENHMGVETTMINSNSNSVPRSSNDPLSFHVLRDDSARETIPSDVGLLMSSRERGREEGSILHVDVVSISSSIFSGSTPETSTREARSGRRLFWDAFSRHSSRRNIDSPTITFSADDTEDISPYDRWLLDLGGDIFDGGIGSDSGYLGSRIHRLNEQRRHSRSEIWERLRGGLHDYGRWGNSCPSGLHPDGACSCESFLTNEETSTRASISRIVMLAEALFEVLDEIHRQPVSLSLLSHPAPESVVDSFPLKNHKKVGSVEGDDDAEQCYICLAEYEEGDKIRVLPCHHEYHMACVDKWLKEIHGVCPLCRGDVRQAAGEQSASLGEIPST</sequence>
<feature type="domain" description="RING-type" evidence="10">
    <location>
        <begin position="483"/>
        <end position="525"/>
    </location>
</feature>
<comment type="caution">
    <text evidence="11">The sequence shown here is derived from an EMBL/GenBank/DDBJ whole genome shotgun (WGS) entry which is preliminary data.</text>
</comment>
<evidence type="ECO:0000256" key="2">
    <source>
        <dbReference type="ARBA" id="ARBA00022692"/>
    </source>
</evidence>
<evidence type="ECO:0000256" key="4">
    <source>
        <dbReference type="ARBA" id="ARBA00022771"/>
    </source>
</evidence>
<comment type="subcellular location">
    <subcellularLocation>
        <location evidence="1">Membrane</location>
        <topology evidence="1">Single-pass membrane protein</topology>
    </subcellularLocation>
</comment>
<evidence type="ECO:0000256" key="9">
    <source>
        <dbReference type="SAM" id="MobiDB-lite"/>
    </source>
</evidence>
<keyword evidence="7" id="KW-0472">Membrane</keyword>
<dbReference type="SMART" id="SM00184">
    <property type="entry name" value="RING"/>
    <property type="match status" value="1"/>
</dbReference>
<dbReference type="InterPro" id="IPR001841">
    <property type="entry name" value="Znf_RING"/>
</dbReference>
<proteinExistence type="predicted"/>
<feature type="region of interest" description="Disordered" evidence="9">
    <location>
        <begin position="139"/>
        <end position="216"/>
    </location>
</feature>
<feature type="compositionally biased region" description="Basic and acidic residues" evidence="9">
    <location>
        <begin position="182"/>
        <end position="197"/>
    </location>
</feature>
<dbReference type="Pfam" id="PF13639">
    <property type="entry name" value="zf-RING_2"/>
    <property type="match status" value="1"/>
</dbReference>
<keyword evidence="3" id="KW-0479">Metal-binding</keyword>
<dbReference type="GO" id="GO:0016020">
    <property type="term" value="C:membrane"/>
    <property type="evidence" value="ECO:0007669"/>
    <property type="project" value="UniProtKB-SubCell"/>
</dbReference>